<evidence type="ECO:0000313" key="1">
    <source>
        <dbReference type="EMBL" id="OHV93728.1"/>
    </source>
</evidence>
<geneLocation type="plasmid" evidence="1">
    <name>pMEG01</name>
</geneLocation>
<protein>
    <submittedName>
        <fullName evidence="1">Uncharacterized protein</fullName>
    </submittedName>
</protein>
<sequence length="61" mass="6821">MTTEQTIKSTTSWTLSMRWVRHAEGEYAVELTLSGLTSEQQAEAAIAHMQKMLCGPEFTTT</sequence>
<dbReference type="Proteomes" id="UP000179840">
    <property type="component" value="Unassembled WGS sequence"/>
</dbReference>
<keyword evidence="1" id="KW-0614">Plasmid</keyword>
<evidence type="ECO:0000313" key="2">
    <source>
        <dbReference type="Proteomes" id="UP000179840"/>
    </source>
</evidence>
<dbReference type="AlphaFoldDB" id="A0A1S1U0U9"/>
<proteinExistence type="predicted"/>
<name>A0A1S1U0U9_9BURK</name>
<accession>A0A1S1U0U9</accession>
<dbReference type="EMBL" id="LFKP01000016">
    <property type="protein sequence ID" value="OHV93728.1"/>
    <property type="molecule type" value="Genomic_DNA"/>
</dbReference>
<reference evidence="1 2" key="1">
    <citation type="submission" date="2015-06" db="EMBL/GenBank/DDBJ databases">
        <title>Draft genome sequencing of a biphenyl-degrading bacterium, Janthinobacterium lividum MEG1.</title>
        <authorList>
            <person name="Shimodaira J."/>
            <person name="Hatta T."/>
        </authorList>
    </citation>
    <scope>NUCLEOTIDE SEQUENCE [LARGE SCALE GENOMIC DNA]</scope>
    <source>
        <strain evidence="1 2">MEG1</strain>
        <plasmid evidence="1">pMEG01</plasmid>
    </source>
</reference>
<comment type="caution">
    <text evidence="1">The sequence shown here is derived from an EMBL/GenBank/DDBJ whole genome shotgun (WGS) entry which is preliminary data.</text>
</comment>
<organism evidence="1 2">
    <name type="scientific">Janthinobacterium lividum</name>
    <dbReference type="NCBI Taxonomy" id="29581"/>
    <lineage>
        <taxon>Bacteria</taxon>
        <taxon>Pseudomonadati</taxon>
        <taxon>Pseudomonadota</taxon>
        <taxon>Betaproteobacteria</taxon>
        <taxon>Burkholderiales</taxon>
        <taxon>Oxalobacteraceae</taxon>
        <taxon>Janthinobacterium</taxon>
    </lineage>
</organism>
<gene>
    <name evidence="1" type="ORF">AKG95_28665</name>
</gene>